<feature type="non-terminal residue" evidence="1">
    <location>
        <position position="1"/>
    </location>
</feature>
<comment type="caution">
    <text evidence="1">The sequence shown here is derived from an EMBL/GenBank/DDBJ whole genome shotgun (WGS) entry which is preliminary data.</text>
</comment>
<protein>
    <submittedName>
        <fullName evidence="1">Uncharacterized protein</fullName>
    </submittedName>
</protein>
<sequence length="177" mass="20402">SYSTTVNDQIVARKDRRQQRLEALIERREYYQRRVDEATELNTKWKKAWAGVTDDSVAKPRDMTWMTFFETLADIKADSVPVMFHCTDAKMPKSNMLMALAVHVSSIQTNLDKDSKILQNIIQSDEACRRAEVRIEERSQKKLKNLVDTERMEQAAADSKTFGCKKIASFGSQDQCM</sequence>
<dbReference type="EMBL" id="CAXAMN010004564">
    <property type="protein sequence ID" value="CAK9010074.1"/>
    <property type="molecule type" value="Genomic_DNA"/>
</dbReference>
<evidence type="ECO:0000313" key="1">
    <source>
        <dbReference type="EMBL" id="CAK9010074.1"/>
    </source>
</evidence>
<accession>A0ABP0J792</accession>
<proteinExistence type="predicted"/>
<name>A0ABP0J792_9DINO</name>
<reference evidence="1 2" key="1">
    <citation type="submission" date="2024-02" db="EMBL/GenBank/DDBJ databases">
        <authorList>
            <person name="Chen Y."/>
            <person name="Shah S."/>
            <person name="Dougan E. K."/>
            <person name="Thang M."/>
            <person name="Chan C."/>
        </authorList>
    </citation>
    <scope>NUCLEOTIDE SEQUENCE [LARGE SCALE GENOMIC DNA]</scope>
</reference>
<dbReference type="Proteomes" id="UP001642484">
    <property type="component" value="Unassembled WGS sequence"/>
</dbReference>
<organism evidence="1 2">
    <name type="scientific">Durusdinium trenchii</name>
    <dbReference type="NCBI Taxonomy" id="1381693"/>
    <lineage>
        <taxon>Eukaryota</taxon>
        <taxon>Sar</taxon>
        <taxon>Alveolata</taxon>
        <taxon>Dinophyceae</taxon>
        <taxon>Suessiales</taxon>
        <taxon>Symbiodiniaceae</taxon>
        <taxon>Durusdinium</taxon>
    </lineage>
</organism>
<keyword evidence="2" id="KW-1185">Reference proteome</keyword>
<gene>
    <name evidence="1" type="ORF">CCMP2556_LOCUS9942</name>
</gene>
<evidence type="ECO:0000313" key="2">
    <source>
        <dbReference type="Proteomes" id="UP001642484"/>
    </source>
</evidence>